<evidence type="ECO:0000256" key="1">
    <source>
        <dbReference type="SAM" id="MobiDB-lite"/>
    </source>
</evidence>
<feature type="non-terminal residue" evidence="2">
    <location>
        <position position="128"/>
    </location>
</feature>
<accession>A0ABR3ERR3</accession>
<dbReference type="EMBL" id="JBAHYK010002205">
    <property type="protein sequence ID" value="KAL0565580.1"/>
    <property type="molecule type" value="Genomic_DNA"/>
</dbReference>
<feature type="compositionally biased region" description="Polar residues" evidence="1">
    <location>
        <begin position="14"/>
        <end position="27"/>
    </location>
</feature>
<protein>
    <submittedName>
        <fullName evidence="2">Uncharacterized protein</fullName>
    </submittedName>
</protein>
<organism evidence="2 3">
    <name type="scientific">Marasmius crinis-equi</name>
    <dbReference type="NCBI Taxonomy" id="585013"/>
    <lineage>
        <taxon>Eukaryota</taxon>
        <taxon>Fungi</taxon>
        <taxon>Dikarya</taxon>
        <taxon>Basidiomycota</taxon>
        <taxon>Agaricomycotina</taxon>
        <taxon>Agaricomycetes</taxon>
        <taxon>Agaricomycetidae</taxon>
        <taxon>Agaricales</taxon>
        <taxon>Marasmiineae</taxon>
        <taxon>Marasmiaceae</taxon>
        <taxon>Marasmius</taxon>
    </lineage>
</organism>
<reference evidence="2 3" key="1">
    <citation type="submission" date="2024-02" db="EMBL/GenBank/DDBJ databases">
        <title>A draft genome for the cacao thread blight pathogen Marasmius crinis-equi.</title>
        <authorList>
            <person name="Cohen S.P."/>
            <person name="Baruah I.K."/>
            <person name="Amoako-Attah I."/>
            <person name="Bukari Y."/>
            <person name="Meinhardt L.W."/>
            <person name="Bailey B.A."/>
        </authorList>
    </citation>
    <scope>NUCLEOTIDE SEQUENCE [LARGE SCALE GENOMIC DNA]</scope>
    <source>
        <strain evidence="2 3">GH-76</strain>
    </source>
</reference>
<feature type="compositionally biased region" description="Basic and acidic residues" evidence="1">
    <location>
        <begin position="96"/>
        <end position="105"/>
    </location>
</feature>
<keyword evidence="3" id="KW-1185">Reference proteome</keyword>
<comment type="caution">
    <text evidence="2">The sequence shown here is derived from an EMBL/GenBank/DDBJ whole genome shotgun (WGS) entry which is preliminary data.</text>
</comment>
<sequence>MSNNDLPRGLPGQNDISGQSNLANSARQDQHTRSADTLHQPVFNVSNAFGAVNINTYHYHQAYNSPSPPVQHVQPVFETDTRGVVNGHEFPGAWVDSRDRSDSRGGVRGQAGAGAASDQHLFPDPDDE</sequence>
<gene>
    <name evidence="2" type="ORF">V5O48_016443</name>
</gene>
<feature type="region of interest" description="Disordered" evidence="1">
    <location>
        <begin position="88"/>
        <end position="128"/>
    </location>
</feature>
<dbReference type="Proteomes" id="UP001465976">
    <property type="component" value="Unassembled WGS sequence"/>
</dbReference>
<proteinExistence type="predicted"/>
<evidence type="ECO:0000313" key="2">
    <source>
        <dbReference type="EMBL" id="KAL0565580.1"/>
    </source>
</evidence>
<name>A0ABR3ERR3_9AGAR</name>
<feature type="region of interest" description="Disordered" evidence="1">
    <location>
        <begin position="1"/>
        <end position="41"/>
    </location>
</feature>
<evidence type="ECO:0000313" key="3">
    <source>
        <dbReference type="Proteomes" id="UP001465976"/>
    </source>
</evidence>